<gene>
    <name evidence="2" type="ORF">F7O44_18860</name>
</gene>
<dbReference type="RefSeq" id="WP_162451808.1">
    <property type="nucleotide sequence ID" value="NZ_WLZY01000006.1"/>
</dbReference>
<dbReference type="SUPFAM" id="SSF55729">
    <property type="entry name" value="Acyl-CoA N-acyltransferases (Nat)"/>
    <property type="match status" value="1"/>
</dbReference>
<keyword evidence="3" id="KW-1185">Reference proteome</keyword>
<dbReference type="InterPro" id="IPR000182">
    <property type="entry name" value="GNAT_dom"/>
</dbReference>
<organism evidence="2 3">
    <name type="scientific">Phytoactinopolyspora mesophila</name>
    <dbReference type="NCBI Taxonomy" id="2650750"/>
    <lineage>
        <taxon>Bacteria</taxon>
        <taxon>Bacillati</taxon>
        <taxon>Actinomycetota</taxon>
        <taxon>Actinomycetes</taxon>
        <taxon>Jiangellales</taxon>
        <taxon>Jiangellaceae</taxon>
        <taxon>Phytoactinopolyspora</taxon>
    </lineage>
</organism>
<protein>
    <submittedName>
        <fullName evidence="2">GNAT family N-acetyltransferase</fullName>
    </submittedName>
</protein>
<keyword evidence="2" id="KW-0808">Transferase</keyword>
<proteinExistence type="predicted"/>
<dbReference type="PANTHER" id="PTHR43415">
    <property type="entry name" value="SPERMIDINE N(1)-ACETYLTRANSFERASE"/>
    <property type="match status" value="1"/>
</dbReference>
<dbReference type="PANTHER" id="PTHR43415:SF3">
    <property type="entry name" value="GNAT-FAMILY ACETYLTRANSFERASE"/>
    <property type="match status" value="1"/>
</dbReference>
<dbReference type="Proteomes" id="UP000460435">
    <property type="component" value="Unassembled WGS sequence"/>
</dbReference>
<dbReference type="PROSITE" id="PS51186">
    <property type="entry name" value="GNAT"/>
    <property type="match status" value="1"/>
</dbReference>
<reference evidence="2 3" key="1">
    <citation type="submission" date="2019-11" db="EMBL/GenBank/DDBJ databases">
        <authorList>
            <person name="Li X.-J."/>
            <person name="Feng X.-M."/>
        </authorList>
    </citation>
    <scope>NUCLEOTIDE SEQUENCE [LARGE SCALE GENOMIC DNA]</scope>
    <source>
        <strain evidence="2 3">XMNu-373</strain>
    </source>
</reference>
<name>A0A7K3M728_9ACTN</name>
<comment type="caution">
    <text evidence="2">The sequence shown here is derived from an EMBL/GenBank/DDBJ whole genome shotgun (WGS) entry which is preliminary data.</text>
</comment>
<dbReference type="EMBL" id="WLZY01000006">
    <property type="protein sequence ID" value="NDL59133.1"/>
    <property type="molecule type" value="Genomic_DNA"/>
</dbReference>
<dbReference type="Pfam" id="PF13302">
    <property type="entry name" value="Acetyltransf_3"/>
    <property type="match status" value="1"/>
</dbReference>
<evidence type="ECO:0000259" key="1">
    <source>
        <dbReference type="PROSITE" id="PS51186"/>
    </source>
</evidence>
<evidence type="ECO:0000313" key="3">
    <source>
        <dbReference type="Proteomes" id="UP000460435"/>
    </source>
</evidence>
<dbReference type="GO" id="GO:0016747">
    <property type="term" value="F:acyltransferase activity, transferring groups other than amino-acyl groups"/>
    <property type="evidence" value="ECO:0007669"/>
    <property type="project" value="InterPro"/>
</dbReference>
<sequence length="189" mass="21403">MAERSTDINHASLTGEKVRLRALRDDDLPDLCRWWSDPAQAVYQTTHAPTPRPSADLIEMFRGWSKNDGSRWGFSVEAKGDAAFVGHVTLFGANIKDRCAEFAIIIGTEHQDRGYGTDATRLMVSYGFAELGLHRIELGVFGFNERAIAAYARAGFVEEGRRRAAVYRSGVWHDDVYMGLLRHEWERLR</sequence>
<dbReference type="Gene3D" id="3.40.630.30">
    <property type="match status" value="1"/>
</dbReference>
<dbReference type="InterPro" id="IPR016181">
    <property type="entry name" value="Acyl_CoA_acyltransferase"/>
</dbReference>
<dbReference type="AlphaFoldDB" id="A0A7K3M728"/>
<feature type="domain" description="N-acetyltransferase" evidence="1">
    <location>
        <begin position="18"/>
        <end position="183"/>
    </location>
</feature>
<evidence type="ECO:0000313" key="2">
    <source>
        <dbReference type="EMBL" id="NDL59133.1"/>
    </source>
</evidence>
<accession>A0A7K3M728</accession>